<gene>
    <name evidence="2" type="ORF">D5S18_24005</name>
</gene>
<dbReference type="OrthoDB" id="9814648at2"/>
<dbReference type="InterPro" id="IPR016181">
    <property type="entry name" value="Acyl_CoA_acyltransferase"/>
</dbReference>
<keyword evidence="3" id="KW-1185">Reference proteome</keyword>
<keyword evidence="2" id="KW-0808">Transferase</keyword>
<protein>
    <submittedName>
        <fullName evidence="2">N-acetyltransferase</fullName>
    </submittedName>
</protein>
<dbReference type="RefSeq" id="WP_120043328.1">
    <property type="nucleotide sequence ID" value="NZ_QZFU01000029.1"/>
</dbReference>
<dbReference type="PROSITE" id="PS51186">
    <property type="entry name" value="GNAT"/>
    <property type="match status" value="1"/>
</dbReference>
<dbReference type="GO" id="GO:0016747">
    <property type="term" value="F:acyltransferase activity, transferring groups other than amino-acyl groups"/>
    <property type="evidence" value="ECO:0007669"/>
    <property type="project" value="InterPro"/>
</dbReference>
<dbReference type="AlphaFoldDB" id="A0A3A4KFT9"/>
<feature type="domain" description="N-acetyltransferase" evidence="1">
    <location>
        <begin position="2"/>
        <end position="160"/>
    </location>
</feature>
<evidence type="ECO:0000313" key="2">
    <source>
        <dbReference type="EMBL" id="RJO72226.1"/>
    </source>
</evidence>
<dbReference type="Gene3D" id="3.40.630.30">
    <property type="match status" value="1"/>
</dbReference>
<organism evidence="2 3">
    <name type="scientific">Nocardia panacis</name>
    <dbReference type="NCBI Taxonomy" id="2340916"/>
    <lineage>
        <taxon>Bacteria</taxon>
        <taxon>Bacillati</taxon>
        <taxon>Actinomycetota</taxon>
        <taxon>Actinomycetes</taxon>
        <taxon>Mycobacteriales</taxon>
        <taxon>Nocardiaceae</taxon>
        <taxon>Nocardia</taxon>
    </lineage>
</organism>
<proteinExistence type="predicted"/>
<sequence length="160" mass="18446">MLTLEPMRAEDANAIRSWRYAPPYDIYDLDDDSIDELLDPRSPHYCVRDVRRKLVGFFSFGSSSLPWHTPIPTLYGEDGEIGVGLGMHPAEMGGGSGVEFVRAGVDFARNMFQPKYFHLFVYVWNARAIRVYERAGFHRIGSYRPQSEDGGRFWEMRMDL</sequence>
<dbReference type="Proteomes" id="UP000266677">
    <property type="component" value="Unassembled WGS sequence"/>
</dbReference>
<evidence type="ECO:0000259" key="1">
    <source>
        <dbReference type="PROSITE" id="PS51186"/>
    </source>
</evidence>
<dbReference type="SUPFAM" id="SSF55729">
    <property type="entry name" value="Acyl-CoA N-acyltransferases (Nat)"/>
    <property type="match status" value="1"/>
</dbReference>
<dbReference type="EMBL" id="QZFU01000029">
    <property type="protein sequence ID" value="RJO72226.1"/>
    <property type="molecule type" value="Genomic_DNA"/>
</dbReference>
<comment type="caution">
    <text evidence="2">The sequence shown here is derived from an EMBL/GenBank/DDBJ whole genome shotgun (WGS) entry which is preliminary data.</text>
</comment>
<accession>A0A3A4KFT9</accession>
<name>A0A3A4KFT9_9NOCA</name>
<reference evidence="2 3" key="1">
    <citation type="submission" date="2018-09" db="EMBL/GenBank/DDBJ databases">
        <title>YIM PH21274 draft genome.</title>
        <authorList>
            <person name="Miao C."/>
        </authorList>
    </citation>
    <scope>NUCLEOTIDE SEQUENCE [LARGE SCALE GENOMIC DNA]</scope>
    <source>
        <strain evidence="2 3">YIM PH 21724</strain>
    </source>
</reference>
<evidence type="ECO:0000313" key="3">
    <source>
        <dbReference type="Proteomes" id="UP000266677"/>
    </source>
</evidence>
<dbReference type="Pfam" id="PF13302">
    <property type="entry name" value="Acetyltransf_3"/>
    <property type="match status" value="1"/>
</dbReference>
<dbReference type="InterPro" id="IPR000182">
    <property type="entry name" value="GNAT_dom"/>
</dbReference>